<dbReference type="GO" id="GO:0045892">
    <property type="term" value="P:negative regulation of DNA-templated transcription"/>
    <property type="evidence" value="ECO:0007669"/>
    <property type="project" value="UniProtKB-ARBA"/>
</dbReference>
<evidence type="ECO:0000313" key="2">
    <source>
        <dbReference type="Proteomes" id="UP000533476"/>
    </source>
</evidence>
<protein>
    <submittedName>
        <fullName evidence="1">Metal-sensitive transcriptional regulator</fullName>
    </submittedName>
</protein>
<dbReference type="PANTHER" id="PTHR33677:SF5">
    <property type="entry name" value="TRANSCRIPTIONAL REPRESSOR FRMR"/>
    <property type="match status" value="1"/>
</dbReference>
<keyword evidence="2" id="KW-1185">Reference proteome</keyword>
<dbReference type="AlphaFoldDB" id="A0A7Y0Q1X8"/>
<proteinExistence type="predicted"/>
<accession>A0A7Y0Q1X8</accession>
<dbReference type="PANTHER" id="PTHR33677">
    <property type="entry name" value="TRANSCRIPTIONAL REPRESSOR FRMR-RELATED"/>
    <property type="match status" value="1"/>
</dbReference>
<dbReference type="CDD" id="cd10148">
    <property type="entry name" value="CsoR-like_DUF156"/>
    <property type="match status" value="1"/>
</dbReference>
<reference evidence="1 2" key="1">
    <citation type="submission" date="2020-04" db="EMBL/GenBank/DDBJ databases">
        <authorList>
            <person name="Zhang R."/>
            <person name="Schippers A."/>
        </authorList>
    </citation>
    <scope>NUCLEOTIDE SEQUENCE [LARGE SCALE GENOMIC DNA]</scope>
    <source>
        <strain evidence="1 2">DSM 109850</strain>
    </source>
</reference>
<dbReference type="GO" id="GO:0046872">
    <property type="term" value="F:metal ion binding"/>
    <property type="evidence" value="ECO:0007669"/>
    <property type="project" value="InterPro"/>
</dbReference>
<organism evidence="1 2">
    <name type="scientific">Sulfobacillus harzensis</name>
    <dbReference type="NCBI Taxonomy" id="2729629"/>
    <lineage>
        <taxon>Bacteria</taxon>
        <taxon>Bacillati</taxon>
        <taxon>Bacillota</taxon>
        <taxon>Clostridia</taxon>
        <taxon>Eubacteriales</taxon>
        <taxon>Clostridiales Family XVII. Incertae Sedis</taxon>
        <taxon>Sulfobacillus</taxon>
    </lineage>
</organism>
<evidence type="ECO:0000313" key="1">
    <source>
        <dbReference type="EMBL" id="NMP21917.1"/>
    </source>
</evidence>
<dbReference type="Pfam" id="PF02583">
    <property type="entry name" value="Trns_repr_metal"/>
    <property type="match status" value="1"/>
</dbReference>
<dbReference type="RefSeq" id="WP_169097759.1">
    <property type="nucleotide sequence ID" value="NZ_JABBVZ010000014.1"/>
</dbReference>
<dbReference type="Proteomes" id="UP000533476">
    <property type="component" value="Unassembled WGS sequence"/>
</dbReference>
<dbReference type="InterPro" id="IPR038390">
    <property type="entry name" value="Metal_Tscrpt_repr_sf"/>
</dbReference>
<dbReference type="InterPro" id="IPR003735">
    <property type="entry name" value="Metal_Tscrpt_repr"/>
</dbReference>
<name>A0A7Y0Q1X8_9FIRM</name>
<dbReference type="EMBL" id="JABBVZ010000014">
    <property type="protein sequence ID" value="NMP21917.1"/>
    <property type="molecule type" value="Genomic_DNA"/>
</dbReference>
<gene>
    <name evidence="1" type="ORF">HIJ39_06070</name>
</gene>
<dbReference type="GO" id="GO:0003677">
    <property type="term" value="F:DNA binding"/>
    <property type="evidence" value="ECO:0007669"/>
    <property type="project" value="InterPro"/>
</dbReference>
<comment type="caution">
    <text evidence="1">The sequence shown here is derived from an EMBL/GenBank/DDBJ whole genome shotgun (WGS) entry which is preliminary data.</text>
</comment>
<sequence length="92" mass="10228">MTPEQRAYWDVDDVVRRLRRIEGQVRGVQSMIQSEQSCQKILIQVAAIEGALKQVARIVSACSIAEQVMQAQQAADPTEAVKSALKQLINYA</sequence>
<dbReference type="Gene3D" id="1.20.58.1000">
    <property type="entry name" value="Metal-sensitive repressor, helix protomer"/>
    <property type="match status" value="1"/>
</dbReference>